<sequence>MGVGLGVALDVGVGVCLGVGPEDAEPVLVRPESAPPGGATGAA</sequence>
<evidence type="ECO:0000256" key="1">
    <source>
        <dbReference type="SAM" id="MobiDB-lite"/>
    </source>
</evidence>
<keyword evidence="3" id="KW-1185">Reference proteome</keyword>
<reference evidence="2 3" key="1">
    <citation type="journal article" date="2011" name="Plasmid">
        <title>Streptomyces turgidiscabies Car8 contains a modular pathogenicity island that shares virulence genes with other actinobacterial plant pathogens.</title>
        <authorList>
            <person name="Huguet-Tapia J.C."/>
            <person name="Badger J.H."/>
            <person name="Loria R."/>
            <person name="Pettis G.S."/>
        </authorList>
    </citation>
    <scope>NUCLEOTIDE SEQUENCE [LARGE SCALE GENOMIC DNA]</scope>
    <source>
        <strain evidence="2 3">Car8</strain>
    </source>
</reference>
<dbReference type="AlphaFoldDB" id="L7F8H4"/>
<gene>
    <name evidence="2" type="ORF">STRTUCAR8_05779</name>
</gene>
<evidence type="ECO:0000313" key="2">
    <source>
        <dbReference type="EMBL" id="ELP67522.1"/>
    </source>
</evidence>
<accession>L7F8H4</accession>
<dbReference type="Proteomes" id="UP000010931">
    <property type="component" value="Unassembled WGS sequence"/>
</dbReference>
<proteinExistence type="predicted"/>
<feature type="region of interest" description="Disordered" evidence="1">
    <location>
        <begin position="24"/>
        <end position="43"/>
    </location>
</feature>
<name>L7F8H4_STRT8</name>
<evidence type="ECO:0000313" key="3">
    <source>
        <dbReference type="Proteomes" id="UP000010931"/>
    </source>
</evidence>
<protein>
    <submittedName>
        <fullName evidence="2">Uncharacterized protein</fullName>
    </submittedName>
</protein>
<dbReference type="PATRIC" id="fig|698760.3.peg.3743"/>
<dbReference type="EMBL" id="AEJB01000279">
    <property type="protein sequence ID" value="ELP67522.1"/>
    <property type="molecule type" value="Genomic_DNA"/>
</dbReference>
<organism evidence="2 3">
    <name type="scientific">Streptomyces turgidiscabies (strain Car8)</name>
    <dbReference type="NCBI Taxonomy" id="698760"/>
    <lineage>
        <taxon>Bacteria</taxon>
        <taxon>Bacillati</taxon>
        <taxon>Actinomycetota</taxon>
        <taxon>Actinomycetes</taxon>
        <taxon>Kitasatosporales</taxon>
        <taxon>Streptomycetaceae</taxon>
        <taxon>Streptomyces</taxon>
    </lineage>
</organism>
<comment type="caution">
    <text evidence="2">The sequence shown here is derived from an EMBL/GenBank/DDBJ whole genome shotgun (WGS) entry which is preliminary data.</text>
</comment>